<feature type="region of interest" description="Disordered" evidence="1">
    <location>
        <begin position="1"/>
        <end position="56"/>
    </location>
</feature>
<gene>
    <name evidence="2" type="ORF">AVDCRST_MAG22-2161</name>
</gene>
<name>A0A6J4PJ97_9ACTN</name>
<feature type="non-terminal residue" evidence="2">
    <location>
        <position position="1"/>
    </location>
</feature>
<organism evidence="2">
    <name type="scientific">uncultured Rubrobacteraceae bacterium</name>
    <dbReference type="NCBI Taxonomy" id="349277"/>
    <lineage>
        <taxon>Bacteria</taxon>
        <taxon>Bacillati</taxon>
        <taxon>Actinomycetota</taxon>
        <taxon>Rubrobacteria</taxon>
        <taxon>Rubrobacterales</taxon>
        <taxon>Rubrobacteraceae</taxon>
        <taxon>environmental samples</taxon>
    </lineage>
</organism>
<protein>
    <submittedName>
        <fullName evidence="2">Uncharacterized protein</fullName>
    </submittedName>
</protein>
<evidence type="ECO:0000313" key="2">
    <source>
        <dbReference type="EMBL" id="CAA9415079.1"/>
    </source>
</evidence>
<accession>A0A6J4PJ97</accession>
<sequence length="56" mass="6019">WSARMSGCARRTPSFVARSGSRALPRAIPATPTPTTAVQRDPSSPRWRGGPRARDG</sequence>
<dbReference type="EMBL" id="CADCUV010000089">
    <property type="protein sequence ID" value="CAA9415079.1"/>
    <property type="molecule type" value="Genomic_DNA"/>
</dbReference>
<reference evidence="2" key="1">
    <citation type="submission" date="2020-02" db="EMBL/GenBank/DDBJ databases">
        <authorList>
            <person name="Meier V. D."/>
        </authorList>
    </citation>
    <scope>NUCLEOTIDE SEQUENCE</scope>
    <source>
        <strain evidence="2">AVDCRST_MAG22</strain>
    </source>
</reference>
<evidence type="ECO:0000256" key="1">
    <source>
        <dbReference type="SAM" id="MobiDB-lite"/>
    </source>
</evidence>
<feature type="non-terminal residue" evidence="2">
    <location>
        <position position="56"/>
    </location>
</feature>
<proteinExistence type="predicted"/>
<dbReference type="AlphaFoldDB" id="A0A6J4PJ97"/>
<feature type="compositionally biased region" description="Low complexity" evidence="1">
    <location>
        <begin position="23"/>
        <end position="37"/>
    </location>
</feature>